<dbReference type="Proteomes" id="UP000647860">
    <property type="component" value="Unassembled WGS sequence"/>
</dbReference>
<feature type="region of interest" description="Disordered" evidence="1">
    <location>
        <begin position="1"/>
        <end position="24"/>
    </location>
</feature>
<name>A0ABQ4I7I3_9ACTN</name>
<comment type="caution">
    <text evidence="2">The sequence shown here is derived from an EMBL/GenBank/DDBJ whole genome shotgun (WGS) entry which is preliminary data.</text>
</comment>
<gene>
    <name evidence="2" type="ORF">Vgi01_05300</name>
</gene>
<organism evidence="2 3">
    <name type="scientific">Micromonospora gifhornensis</name>
    <dbReference type="NCBI Taxonomy" id="84594"/>
    <lineage>
        <taxon>Bacteria</taxon>
        <taxon>Bacillati</taxon>
        <taxon>Actinomycetota</taxon>
        <taxon>Actinomycetes</taxon>
        <taxon>Micromonosporales</taxon>
        <taxon>Micromonosporaceae</taxon>
        <taxon>Micromonospora</taxon>
    </lineage>
</organism>
<proteinExistence type="predicted"/>
<protein>
    <submittedName>
        <fullName evidence="2">Uncharacterized protein</fullName>
    </submittedName>
</protein>
<evidence type="ECO:0000313" key="2">
    <source>
        <dbReference type="EMBL" id="GIJ13846.1"/>
    </source>
</evidence>
<dbReference type="EMBL" id="BOPA01000005">
    <property type="protein sequence ID" value="GIJ13846.1"/>
    <property type="molecule type" value="Genomic_DNA"/>
</dbReference>
<evidence type="ECO:0000256" key="1">
    <source>
        <dbReference type="SAM" id="MobiDB-lite"/>
    </source>
</evidence>
<evidence type="ECO:0000313" key="3">
    <source>
        <dbReference type="Proteomes" id="UP000647860"/>
    </source>
</evidence>
<reference evidence="2 3" key="1">
    <citation type="submission" date="2021-01" db="EMBL/GenBank/DDBJ databases">
        <title>Whole genome shotgun sequence of Verrucosispora gifhornensis NBRC 16317.</title>
        <authorList>
            <person name="Komaki H."/>
            <person name="Tamura T."/>
        </authorList>
    </citation>
    <scope>NUCLEOTIDE SEQUENCE [LARGE SCALE GENOMIC DNA]</scope>
    <source>
        <strain evidence="2 3">NBRC 16317</strain>
    </source>
</reference>
<sequence>MRSAGVSRPAPGGPPQADHPNVFPAATGYSATEWDLITGLPGRVIAVATQPGPGRPYPGVAAGLAGLEAVAAGRAFDSDLVRAVVAAIYTRHEEASAPQPQPRPADLVDVLAACRAVVRILDRRADLADSAAYRQWVQSVAARVCRAGSAVPPDGTLAPVDRRLLDRIGGALALR</sequence>
<keyword evidence="3" id="KW-1185">Reference proteome</keyword>
<accession>A0ABQ4I7I3</accession>